<evidence type="ECO:0000313" key="1">
    <source>
        <dbReference type="EMBL" id="GFH29705.1"/>
    </source>
</evidence>
<comment type="caution">
    <text evidence="1">The sequence shown here is derived from an EMBL/GenBank/DDBJ whole genome shotgun (WGS) entry which is preliminary data.</text>
</comment>
<name>A0A6A0AAF0_HAELA</name>
<dbReference type="AlphaFoldDB" id="A0A6A0AAF0"/>
<dbReference type="Proteomes" id="UP000485058">
    <property type="component" value="Unassembled WGS sequence"/>
</dbReference>
<reference evidence="1 2" key="1">
    <citation type="submission" date="2020-02" db="EMBL/GenBank/DDBJ databases">
        <title>Draft genome sequence of Haematococcus lacustris strain NIES-144.</title>
        <authorList>
            <person name="Morimoto D."/>
            <person name="Nakagawa S."/>
            <person name="Yoshida T."/>
            <person name="Sawayama S."/>
        </authorList>
    </citation>
    <scope>NUCLEOTIDE SEQUENCE [LARGE SCALE GENOMIC DNA]</scope>
    <source>
        <strain evidence="1 2">NIES-144</strain>
    </source>
</reference>
<evidence type="ECO:0000313" key="2">
    <source>
        <dbReference type="Proteomes" id="UP000485058"/>
    </source>
</evidence>
<accession>A0A6A0AAF0</accession>
<keyword evidence="2" id="KW-1185">Reference proteome</keyword>
<protein>
    <submittedName>
        <fullName evidence="1">Uncharacterized protein</fullName>
    </submittedName>
</protein>
<proteinExistence type="predicted"/>
<gene>
    <name evidence="1" type="ORF">HaLaN_28414</name>
</gene>
<organism evidence="1 2">
    <name type="scientific">Haematococcus lacustris</name>
    <name type="common">Green alga</name>
    <name type="synonym">Haematococcus pluvialis</name>
    <dbReference type="NCBI Taxonomy" id="44745"/>
    <lineage>
        <taxon>Eukaryota</taxon>
        <taxon>Viridiplantae</taxon>
        <taxon>Chlorophyta</taxon>
        <taxon>core chlorophytes</taxon>
        <taxon>Chlorophyceae</taxon>
        <taxon>CS clade</taxon>
        <taxon>Chlamydomonadales</taxon>
        <taxon>Haematococcaceae</taxon>
        <taxon>Haematococcus</taxon>
    </lineage>
</organism>
<dbReference type="EMBL" id="BLLF01004486">
    <property type="protein sequence ID" value="GFH29705.1"/>
    <property type="molecule type" value="Genomic_DNA"/>
</dbReference>
<sequence>MDHAQRIGPHVEFINALLSLELSFSGNGFVMAMTTAQRCHLVLNPGPRIQPALHVQHMKGTMPIRCCEVLCSGLCPRWEGSIQSDGLLRYASR</sequence>